<dbReference type="InterPro" id="IPR046525">
    <property type="entry name" value="DUF6702"/>
</dbReference>
<keyword evidence="1" id="KW-0732">Signal</keyword>
<keyword evidence="3" id="KW-1185">Reference proteome</keyword>
<evidence type="ECO:0000313" key="3">
    <source>
        <dbReference type="Proteomes" id="UP001597374"/>
    </source>
</evidence>
<dbReference type="Proteomes" id="UP001597374">
    <property type="component" value="Unassembled WGS sequence"/>
</dbReference>
<dbReference type="RefSeq" id="WP_250427613.1">
    <property type="nucleotide sequence ID" value="NZ_JALPRR010000001.1"/>
</dbReference>
<evidence type="ECO:0000313" key="2">
    <source>
        <dbReference type="EMBL" id="MFD2245960.1"/>
    </source>
</evidence>
<feature type="signal peptide" evidence="1">
    <location>
        <begin position="1"/>
        <end position="21"/>
    </location>
</feature>
<accession>A0ABW5CXF6</accession>
<organism evidence="2 3">
    <name type="scientific">Pontibacter ruber</name>
    <dbReference type="NCBI Taxonomy" id="1343895"/>
    <lineage>
        <taxon>Bacteria</taxon>
        <taxon>Pseudomonadati</taxon>
        <taxon>Bacteroidota</taxon>
        <taxon>Cytophagia</taxon>
        <taxon>Cytophagales</taxon>
        <taxon>Hymenobacteraceae</taxon>
        <taxon>Pontibacter</taxon>
    </lineage>
</organism>
<gene>
    <name evidence="2" type="ORF">ACFSKP_06815</name>
</gene>
<evidence type="ECO:0000256" key="1">
    <source>
        <dbReference type="SAM" id="SignalP"/>
    </source>
</evidence>
<name>A0ABW5CXF6_9BACT</name>
<reference evidence="3" key="1">
    <citation type="journal article" date="2019" name="Int. J. Syst. Evol. Microbiol.">
        <title>The Global Catalogue of Microorganisms (GCM) 10K type strain sequencing project: providing services to taxonomists for standard genome sequencing and annotation.</title>
        <authorList>
            <consortium name="The Broad Institute Genomics Platform"/>
            <consortium name="The Broad Institute Genome Sequencing Center for Infectious Disease"/>
            <person name="Wu L."/>
            <person name="Ma J."/>
        </authorList>
    </citation>
    <scope>NUCLEOTIDE SEQUENCE [LARGE SCALE GENOMIC DNA]</scope>
    <source>
        <strain evidence="3">CGMCC 4.1782</strain>
    </source>
</reference>
<sequence length="165" mass="18649">MKYKSIILVLALSLTSLFVSAHDYHTSITDVSYNPRTKSLEVAVKVFTDDLEDALSRRNKRKITYSKSGEVQRFLADYLQSSLTFEVAQGKPLKHTFVGAEEDADVIWAYVEVPLQATALSQLYVRNAVLTELFSDQMNIVNINYKGKVNSTLFQKDDGVKKISF</sequence>
<dbReference type="EMBL" id="JBHUIM010000001">
    <property type="protein sequence ID" value="MFD2245960.1"/>
    <property type="molecule type" value="Genomic_DNA"/>
</dbReference>
<dbReference type="Pfam" id="PF20420">
    <property type="entry name" value="DUF6702"/>
    <property type="match status" value="1"/>
</dbReference>
<proteinExistence type="predicted"/>
<protein>
    <submittedName>
        <fullName evidence="2">DUF6702 family protein</fullName>
    </submittedName>
</protein>
<comment type="caution">
    <text evidence="2">The sequence shown here is derived from an EMBL/GenBank/DDBJ whole genome shotgun (WGS) entry which is preliminary data.</text>
</comment>
<feature type="chain" id="PRO_5045615709" evidence="1">
    <location>
        <begin position="22"/>
        <end position="165"/>
    </location>
</feature>